<dbReference type="GO" id="GO:0005794">
    <property type="term" value="C:Golgi apparatus"/>
    <property type="evidence" value="ECO:0007669"/>
    <property type="project" value="UniProtKB-SubCell"/>
</dbReference>
<keyword evidence="20" id="KW-0449">Lipoprotein</keyword>
<keyword evidence="8" id="KW-1003">Cell membrane</keyword>
<dbReference type="GO" id="GO:0005769">
    <property type="term" value="C:early endosome"/>
    <property type="evidence" value="ECO:0007669"/>
    <property type="project" value="UniProtKB-SubCell"/>
</dbReference>
<keyword evidence="14" id="KW-0256">Endoplasmic reticulum</keyword>
<comment type="subunit">
    <text evidence="22">Homodimer. Interacts with TLR4, TICAM1, IRF3 and IRF7 in response to LPS. Interacts with IL1R1, IL1RAP, IRAK2, IRAK3 and TRAF6. Interacts with protein kinase-inactive mutants of IRAK1 and IRAK4. Isoform 1 interacts with isoform 2; the interaction occurs in late endosomes and disrupts the interaction between isoform 1 and TICAM1. Interacts with MYD88; the interaction decreases after IL-18 stimulation in a time-dependent manner. Interacts with IL18R1 and IL18RAP. Interacts with TLR2. Interacts with RAB11FIP2.</text>
</comment>
<evidence type="ECO:0000256" key="4">
    <source>
        <dbReference type="ARBA" id="ARBA00004412"/>
    </source>
</evidence>
<dbReference type="GO" id="GO:0006954">
    <property type="term" value="P:inflammatory response"/>
    <property type="evidence" value="ECO:0007669"/>
    <property type="project" value="UniProtKB-KW"/>
</dbReference>
<keyword evidence="16" id="KW-0333">Golgi apparatus</keyword>
<name>A0A8D2Q6D2_VARKO</name>
<keyword evidence="27" id="KW-1185">Reference proteome</keyword>
<keyword evidence="17" id="KW-0472">Membrane</keyword>
<evidence type="ECO:0000256" key="21">
    <source>
        <dbReference type="ARBA" id="ARBA00056963"/>
    </source>
</evidence>
<comment type="subcellular location">
    <subcellularLocation>
        <location evidence="2">Cell membrane</location>
    </subcellularLocation>
    <subcellularLocation>
        <location evidence="1">Cell projection</location>
        <location evidence="1">Phagocytic cup</location>
    </subcellularLocation>
    <subcellularLocation>
        <location evidence="5">Cytoplasm</location>
    </subcellularLocation>
    <subcellularLocation>
        <location evidence="4">Early endosome</location>
    </subcellularLocation>
    <subcellularLocation>
        <location evidence="3">Endoplasmic reticulum</location>
    </subcellularLocation>
    <subcellularLocation>
        <location evidence="6">Golgi apparatus</location>
    </subcellularLocation>
    <subcellularLocation>
        <location evidence="7">Late endosome</location>
    </subcellularLocation>
</comment>
<dbReference type="GO" id="GO:0071651">
    <property type="term" value="P:positive regulation of chemokine (C-C motif) ligand 5 production"/>
    <property type="evidence" value="ECO:0007669"/>
    <property type="project" value="UniProtKB-ARBA"/>
</dbReference>
<keyword evidence="13" id="KW-0967">Endosome</keyword>
<dbReference type="GO" id="GO:0006897">
    <property type="term" value="P:endocytosis"/>
    <property type="evidence" value="ECO:0007669"/>
    <property type="project" value="UniProtKB-ARBA"/>
</dbReference>
<dbReference type="GO" id="GO:0045087">
    <property type="term" value="P:innate immune response"/>
    <property type="evidence" value="ECO:0007669"/>
    <property type="project" value="UniProtKB-KW"/>
</dbReference>
<keyword evidence="19" id="KW-0966">Cell projection</keyword>
<dbReference type="GO" id="GO:0035591">
    <property type="term" value="F:signaling adaptor activity"/>
    <property type="evidence" value="ECO:0007669"/>
    <property type="project" value="TreeGrafter"/>
</dbReference>
<dbReference type="InterPro" id="IPR046946">
    <property type="entry name" value="TCAM1/2"/>
</dbReference>
<keyword evidence="12" id="KW-0519">Myristate</keyword>
<evidence type="ECO:0000256" key="22">
    <source>
        <dbReference type="ARBA" id="ARBA00063028"/>
    </source>
</evidence>
<evidence type="ECO:0000256" key="17">
    <source>
        <dbReference type="ARBA" id="ARBA00023136"/>
    </source>
</evidence>
<evidence type="ECO:0000256" key="6">
    <source>
        <dbReference type="ARBA" id="ARBA00004555"/>
    </source>
</evidence>
<evidence type="ECO:0000256" key="2">
    <source>
        <dbReference type="ARBA" id="ARBA00004236"/>
    </source>
</evidence>
<dbReference type="InterPro" id="IPR035897">
    <property type="entry name" value="Toll_tir_struct_dom_sf"/>
</dbReference>
<evidence type="ECO:0000256" key="14">
    <source>
        <dbReference type="ARBA" id="ARBA00022824"/>
    </source>
</evidence>
<organism evidence="26 27">
    <name type="scientific">Varanus komodoensis</name>
    <name type="common">Komodo dragon</name>
    <dbReference type="NCBI Taxonomy" id="61221"/>
    <lineage>
        <taxon>Eukaryota</taxon>
        <taxon>Metazoa</taxon>
        <taxon>Chordata</taxon>
        <taxon>Craniata</taxon>
        <taxon>Vertebrata</taxon>
        <taxon>Euteleostomi</taxon>
        <taxon>Lepidosauria</taxon>
        <taxon>Squamata</taxon>
        <taxon>Bifurcata</taxon>
        <taxon>Unidentata</taxon>
        <taxon>Episquamata</taxon>
        <taxon>Toxicofera</taxon>
        <taxon>Anguimorpha</taxon>
        <taxon>Paleoanguimorpha</taxon>
        <taxon>Varanoidea</taxon>
        <taxon>Varanidae</taxon>
        <taxon>Varanus</taxon>
    </lineage>
</organism>
<accession>A0A8D2Q6D2</accession>
<comment type="function">
    <text evidence="21">Functions as a sorting adapter in different signaling pathways to facilitate downstream signaling leading to type I interferon induction. In TLR4 signaling, physically bridges TLR4 and TICAM1 and functionally transmits signal to TICAM1 in early endosomes after endocytosis of TLR4. In TLR2 signaling, physically bridges TLR2 and MYD88 and is required for the TLR2-dependent movement of MYD88 to endosomes following ligand engagement. Involved in IL-18 signaling and is proposed to function as a sorting adapter for MYD88 in IL-18 signaling during adaptive immune response. Forms a complex with RAB11FIP2 that is recruited to the phagosomes to promote the activation of the actin-regulatory GTPases RAC1 and CDC42 and subsequent phagocytosis of Gram-negative bacteria.</text>
</comment>
<dbReference type="PROSITE" id="PS50104">
    <property type="entry name" value="TIR"/>
    <property type="match status" value="1"/>
</dbReference>
<protein>
    <recommendedName>
        <fullName evidence="23">TIR domain-containing adapter molecule 2</fullName>
    </recommendedName>
    <alternativeName>
        <fullName evidence="24">TRIF-related adapter molecule</fullName>
    </alternativeName>
</protein>
<evidence type="ECO:0000313" key="26">
    <source>
        <dbReference type="Ensembl" id="ENSVKKP00000022888.1"/>
    </source>
</evidence>
<sequence>CCSVSFKNMPCRVSVYIMKYNSTCKGQKNFKRKPALCELSLDTETTCPIQENINIQETQNSDEEAEDIFYRFVILHADDDVAEAVRVQDLLENRFCIKPGIIFAEMPSGRHLLENLNDAMNGSAWIIILLTENFLSELWCQFQSYTSLFGALTIPHKCSMVIPMRPRNNPLPWERTPLILQAINALQEDSPGFAEQVKKTFQESRYKQQQAVWRYSKKGKAQKQSEW</sequence>
<evidence type="ECO:0000256" key="19">
    <source>
        <dbReference type="ARBA" id="ARBA00023273"/>
    </source>
</evidence>
<dbReference type="GO" id="GO:0005783">
    <property type="term" value="C:endoplasmic reticulum"/>
    <property type="evidence" value="ECO:0007669"/>
    <property type="project" value="UniProtKB-SubCell"/>
</dbReference>
<dbReference type="GO" id="GO:0001891">
    <property type="term" value="C:phagocytic cup"/>
    <property type="evidence" value="ECO:0007669"/>
    <property type="project" value="UniProtKB-SubCell"/>
</dbReference>
<evidence type="ECO:0000313" key="27">
    <source>
        <dbReference type="Proteomes" id="UP000694545"/>
    </source>
</evidence>
<evidence type="ECO:0000256" key="23">
    <source>
        <dbReference type="ARBA" id="ARBA00072691"/>
    </source>
</evidence>
<evidence type="ECO:0000256" key="20">
    <source>
        <dbReference type="ARBA" id="ARBA00023288"/>
    </source>
</evidence>
<evidence type="ECO:0000256" key="24">
    <source>
        <dbReference type="ARBA" id="ARBA00080195"/>
    </source>
</evidence>
<evidence type="ECO:0000256" key="3">
    <source>
        <dbReference type="ARBA" id="ARBA00004240"/>
    </source>
</evidence>
<evidence type="ECO:0000256" key="5">
    <source>
        <dbReference type="ARBA" id="ARBA00004496"/>
    </source>
</evidence>
<evidence type="ECO:0000256" key="10">
    <source>
        <dbReference type="ARBA" id="ARBA00022553"/>
    </source>
</evidence>
<dbReference type="FunFam" id="3.40.50.10140:FF:000014">
    <property type="entry name" value="TIR domain-containing adapter molecule 2"/>
    <property type="match status" value="1"/>
</dbReference>
<reference evidence="26" key="1">
    <citation type="submission" date="2025-08" db="UniProtKB">
        <authorList>
            <consortium name="Ensembl"/>
        </authorList>
    </citation>
    <scope>IDENTIFICATION</scope>
</reference>
<keyword evidence="10" id="KW-0597">Phosphoprotein</keyword>
<dbReference type="GO" id="GO:0032481">
    <property type="term" value="P:positive regulation of type I interferon production"/>
    <property type="evidence" value="ECO:0007669"/>
    <property type="project" value="TreeGrafter"/>
</dbReference>
<dbReference type="AlphaFoldDB" id="A0A8D2Q6D2"/>
<keyword evidence="9" id="KW-0963">Cytoplasm</keyword>
<evidence type="ECO:0000256" key="15">
    <source>
        <dbReference type="ARBA" id="ARBA00022859"/>
    </source>
</evidence>
<dbReference type="PANTHER" id="PTHR47230">
    <property type="entry name" value="TIR DOMAIN-CONTAINING ADAPTER MOLECULE 1"/>
    <property type="match status" value="1"/>
</dbReference>
<evidence type="ECO:0000256" key="7">
    <source>
        <dbReference type="ARBA" id="ARBA00004603"/>
    </source>
</evidence>
<keyword evidence="18" id="KW-0395">Inflammatory response</keyword>
<dbReference type="OMA" id="YCIKPGI"/>
<feature type="domain" description="TIR" evidence="25">
    <location>
        <begin position="68"/>
        <end position="201"/>
    </location>
</feature>
<evidence type="ECO:0000256" key="16">
    <source>
        <dbReference type="ARBA" id="ARBA00023034"/>
    </source>
</evidence>
<keyword evidence="11" id="KW-0399">Innate immunity</keyword>
<proteinExistence type="predicted"/>
<keyword evidence="15" id="KW-0391">Immunity</keyword>
<dbReference type="GO" id="GO:0005770">
    <property type="term" value="C:late endosome"/>
    <property type="evidence" value="ECO:0007669"/>
    <property type="project" value="UniProtKB-SubCell"/>
</dbReference>
<dbReference type="GO" id="GO:0043123">
    <property type="term" value="P:positive regulation of canonical NF-kappaB signal transduction"/>
    <property type="evidence" value="ECO:0007669"/>
    <property type="project" value="TreeGrafter"/>
</dbReference>
<evidence type="ECO:0000256" key="1">
    <source>
        <dbReference type="ARBA" id="ARBA00004231"/>
    </source>
</evidence>
<evidence type="ECO:0000259" key="25">
    <source>
        <dbReference type="PROSITE" id="PS50104"/>
    </source>
</evidence>
<evidence type="ECO:0000256" key="13">
    <source>
        <dbReference type="ARBA" id="ARBA00022753"/>
    </source>
</evidence>
<dbReference type="Ensembl" id="ENSVKKT00000023456.1">
    <property type="protein sequence ID" value="ENSVKKP00000022888.1"/>
    <property type="gene ID" value="ENSVKKG00000015209.1"/>
</dbReference>
<evidence type="ECO:0000256" key="12">
    <source>
        <dbReference type="ARBA" id="ARBA00022707"/>
    </source>
</evidence>
<reference evidence="26" key="2">
    <citation type="submission" date="2025-09" db="UniProtKB">
        <authorList>
            <consortium name="Ensembl"/>
        </authorList>
    </citation>
    <scope>IDENTIFICATION</scope>
</reference>
<evidence type="ECO:0000256" key="9">
    <source>
        <dbReference type="ARBA" id="ARBA00022490"/>
    </source>
</evidence>
<dbReference type="Proteomes" id="UP000694545">
    <property type="component" value="Unplaced"/>
</dbReference>
<dbReference type="SUPFAM" id="SSF52200">
    <property type="entry name" value="Toll/Interleukin receptor TIR domain"/>
    <property type="match status" value="1"/>
</dbReference>
<evidence type="ECO:0000256" key="8">
    <source>
        <dbReference type="ARBA" id="ARBA00022475"/>
    </source>
</evidence>
<evidence type="ECO:0000256" key="11">
    <source>
        <dbReference type="ARBA" id="ARBA00022588"/>
    </source>
</evidence>
<dbReference type="Gene3D" id="3.40.50.10140">
    <property type="entry name" value="Toll/interleukin-1 receptor homology (TIR) domain"/>
    <property type="match status" value="1"/>
</dbReference>
<dbReference type="GO" id="GO:2000494">
    <property type="term" value="P:positive regulation of interleukin-18-mediated signaling pathway"/>
    <property type="evidence" value="ECO:0007669"/>
    <property type="project" value="UniProtKB-ARBA"/>
</dbReference>
<dbReference type="PANTHER" id="PTHR47230:SF2">
    <property type="entry name" value="TIR DOMAIN-CONTAINING ADAPTER MOLECULE 2"/>
    <property type="match status" value="1"/>
</dbReference>
<evidence type="ECO:0000256" key="18">
    <source>
        <dbReference type="ARBA" id="ARBA00023198"/>
    </source>
</evidence>
<dbReference type="GO" id="GO:0035666">
    <property type="term" value="P:TRIF-dependent toll-like receptor signaling pathway"/>
    <property type="evidence" value="ECO:0007669"/>
    <property type="project" value="InterPro"/>
</dbReference>
<dbReference type="InterPro" id="IPR000157">
    <property type="entry name" value="TIR_dom"/>
</dbReference>